<accession>A0A345PA01</accession>
<dbReference type="InterPro" id="IPR008217">
    <property type="entry name" value="Ccc1_fam"/>
</dbReference>
<proteinExistence type="predicted"/>
<dbReference type="EMBL" id="CP031222">
    <property type="protein sequence ID" value="AXI04110.1"/>
    <property type="molecule type" value="Genomic_DNA"/>
</dbReference>
<dbReference type="Pfam" id="PF01988">
    <property type="entry name" value="VIT1"/>
    <property type="match status" value="1"/>
</dbReference>
<keyword evidence="7" id="KW-1185">Reference proteome</keyword>
<keyword evidence="2 5" id="KW-0812">Transmembrane</keyword>
<evidence type="ECO:0000256" key="2">
    <source>
        <dbReference type="ARBA" id="ARBA00022692"/>
    </source>
</evidence>
<evidence type="ECO:0000256" key="1">
    <source>
        <dbReference type="ARBA" id="ARBA00004127"/>
    </source>
</evidence>
<evidence type="ECO:0000313" key="6">
    <source>
        <dbReference type="EMBL" id="AXI04110.1"/>
    </source>
</evidence>
<feature type="transmembrane region" description="Helical" evidence="5">
    <location>
        <begin position="174"/>
        <end position="193"/>
    </location>
</feature>
<feature type="transmembrane region" description="Helical" evidence="5">
    <location>
        <begin position="205"/>
        <end position="227"/>
    </location>
</feature>
<organism evidence="6 7">
    <name type="scientific">Aquirhabdus parva</name>
    <dbReference type="NCBI Taxonomy" id="2283318"/>
    <lineage>
        <taxon>Bacteria</taxon>
        <taxon>Pseudomonadati</taxon>
        <taxon>Pseudomonadota</taxon>
        <taxon>Gammaproteobacteria</taxon>
        <taxon>Moraxellales</taxon>
        <taxon>Moraxellaceae</taxon>
        <taxon>Aquirhabdus</taxon>
    </lineage>
</organism>
<dbReference type="CDD" id="cd02432">
    <property type="entry name" value="Nodulin-21_like_1"/>
    <property type="match status" value="1"/>
</dbReference>
<keyword evidence="3 5" id="KW-1133">Transmembrane helix</keyword>
<comment type="subcellular location">
    <subcellularLocation>
        <location evidence="1">Endomembrane system</location>
        <topology evidence="1">Multi-pass membrane protein</topology>
    </subcellularLocation>
</comment>
<evidence type="ECO:0000256" key="4">
    <source>
        <dbReference type="ARBA" id="ARBA00023136"/>
    </source>
</evidence>
<dbReference type="GO" id="GO:0012505">
    <property type="term" value="C:endomembrane system"/>
    <property type="evidence" value="ECO:0007669"/>
    <property type="project" value="UniProtKB-SubCell"/>
</dbReference>
<dbReference type="RefSeq" id="WP_114900218.1">
    <property type="nucleotide sequence ID" value="NZ_CP031222.1"/>
</dbReference>
<dbReference type="OrthoDB" id="9789677at2"/>
<feature type="transmembrane region" description="Helical" evidence="5">
    <location>
        <begin position="46"/>
        <end position="65"/>
    </location>
</feature>
<protein>
    <submittedName>
        <fullName evidence="6">VIT family protein</fullName>
    </submittedName>
</protein>
<evidence type="ECO:0000256" key="3">
    <source>
        <dbReference type="ARBA" id="ARBA00022989"/>
    </source>
</evidence>
<dbReference type="PANTHER" id="PTHR31851">
    <property type="entry name" value="FE(2+)/MN(2+) TRANSPORTER PCL1"/>
    <property type="match status" value="1"/>
</dbReference>
<sequence>MSHAHHEVHYSNRTGWLRASVLGANDGILSVASLVIGVAASGAAPSVVLLTGIAGLVSGALSMAAGEYVSVQSQADTEQADLVKEQAELKRNPQFELKELTQIYVERGLTPTLAHEVAVQLTEKNALEAHARDEIGLSETLAAQPIHAAMASALSFTVGAIFPIVAAWLSPAHIAALVVGIVSTLALMISGGLSSYAGGVPLYKGIVRVTIGGILAMLVTAWIGSLFGTHV</sequence>
<name>A0A345PA01_9GAMM</name>
<keyword evidence="4 5" id="KW-0472">Membrane</keyword>
<dbReference type="AlphaFoldDB" id="A0A345PA01"/>
<reference evidence="6 7" key="1">
    <citation type="submission" date="2018-07" db="EMBL/GenBank/DDBJ databases">
        <title>Genome sequencing of Moraxellaceae gen. HYN0046.</title>
        <authorList>
            <person name="Kim M."/>
            <person name="Yi H."/>
        </authorList>
    </citation>
    <scope>NUCLEOTIDE SEQUENCE [LARGE SCALE GENOMIC DNA]</scope>
    <source>
        <strain evidence="6 7">HYN0046</strain>
    </source>
</reference>
<dbReference type="GO" id="GO:0005384">
    <property type="term" value="F:manganese ion transmembrane transporter activity"/>
    <property type="evidence" value="ECO:0007669"/>
    <property type="project" value="InterPro"/>
</dbReference>
<feature type="transmembrane region" description="Helical" evidence="5">
    <location>
        <begin position="148"/>
        <end position="168"/>
    </location>
</feature>
<evidence type="ECO:0000313" key="7">
    <source>
        <dbReference type="Proteomes" id="UP000253940"/>
    </source>
</evidence>
<feature type="transmembrane region" description="Helical" evidence="5">
    <location>
        <begin position="21"/>
        <end position="40"/>
    </location>
</feature>
<evidence type="ECO:0000256" key="5">
    <source>
        <dbReference type="SAM" id="Phobius"/>
    </source>
</evidence>
<dbReference type="KEGG" id="mbah:HYN46_15450"/>
<dbReference type="GO" id="GO:0030026">
    <property type="term" value="P:intracellular manganese ion homeostasis"/>
    <property type="evidence" value="ECO:0007669"/>
    <property type="project" value="InterPro"/>
</dbReference>
<dbReference type="Proteomes" id="UP000253940">
    <property type="component" value="Chromosome"/>
</dbReference>
<gene>
    <name evidence="6" type="ORF">HYN46_15450</name>
</gene>